<evidence type="ECO:0000313" key="4">
    <source>
        <dbReference type="Proteomes" id="UP000182128"/>
    </source>
</evidence>
<dbReference type="EMBL" id="CWHQ02000044">
    <property type="protein sequence ID" value="SBO27356.1"/>
    <property type="molecule type" value="Genomic_DNA"/>
</dbReference>
<organism evidence="3 5">
    <name type="scientific">Plasmodium knowlesi (strain H)</name>
    <dbReference type="NCBI Taxonomy" id="5851"/>
    <lineage>
        <taxon>Eukaryota</taxon>
        <taxon>Sar</taxon>
        <taxon>Alveolata</taxon>
        <taxon>Apicomplexa</taxon>
        <taxon>Aconoidasida</taxon>
        <taxon>Haemosporida</taxon>
        <taxon>Plasmodiidae</taxon>
        <taxon>Plasmodium</taxon>
        <taxon>Plasmodium (Plasmodium)</taxon>
    </lineage>
</organism>
<keyword evidence="1" id="KW-0732">Signal</keyword>
<name>A0A1A7W0J3_PLAKH</name>
<protein>
    <submittedName>
        <fullName evidence="3">Uncharacterized protein</fullName>
    </submittedName>
</protein>
<evidence type="ECO:0000313" key="3">
    <source>
        <dbReference type="EMBL" id="SBO27530.1"/>
    </source>
</evidence>
<reference evidence="4 5" key="1">
    <citation type="submission" date="2016-05" db="EMBL/GenBank/DDBJ databases">
        <authorList>
            <person name="Sharaf H."/>
        </authorList>
    </citation>
    <scope>NUCLEOTIDE SEQUENCE [LARGE SCALE GENOMIC DNA]</scope>
    <source>
        <strain evidence="4 5">H</strain>
    </source>
</reference>
<dbReference type="EMBL" id="CWHR02000010">
    <property type="protein sequence ID" value="SBO27530.1"/>
    <property type="molecule type" value="Genomic_DNA"/>
</dbReference>
<dbReference type="Proteomes" id="UP000182128">
    <property type="component" value="Unassembled WGS sequence"/>
</dbReference>
<feature type="signal peptide" evidence="1">
    <location>
        <begin position="1"/>
        <end position="21"/>
    </location>
</feature>
<gene>
    <name evidence="2" type="ORF">PKNA1_C2_1131300</name>
    <name evidence="3" type="ORF">PKNA1_H1_1131300</name>
</gene>
<feature type="chain" id="PRO_5036305585" evidence="1">
    <location>
        <begin position="22"/>
        <end position="351"/>
    </location>
</feature>
<dbReference type="VEuPathDB" id="PlasmoDB:PKNH_1131300"/>
<evidence type="ECO:0000256" key="1">
    <source>
        <dbReference type="SAM" id="SignalP"/>
    </source>
</evidence>
<reference evidence="3" key="2">
    <citation type="submission" date="2016-05" db="EMBL/GenBank/DDBJ databases">
        <authorList>
            <person name="Lavstsen T."/>
            <person name="Jespersen J.S."/>
        </authorList>
    </citation>
    <scope>NUCLEOTIDE SEQUENCE [LARGE SCALE GENOMIC DNA]</scope>
</reference>
<accession>A0A1A7W0J3</accession>
<sequence length="351" mass="40803">MKGMVLYITALCILFRKGTVGGDGRVVNRSPRSTAMYVKVVSTCRLRKCTQSSIQRNMQKGTQKDTHRNELRSEVYRGVLNYNVHLPSSLNISSVNLDDGVLEIGNLPLSSYNIVSVDYGYSFMGLCVRCKNKYIYEKITSRYKHLIYKKEFDVPLKENVILFYALYFNGYIYNFFSFFHYLFKCIYNSNVIVLIGCNGPHMNMLASDMGRHLCYFMNEVNGERKPPLGNSPRRIPFEVKNELITFKNSNIYKKQQNYFVEKYCIISSKENPNMENKTDTSLNFSLKNMVTKVKDQNNTLFSKFYNKNCAGRKDALSACYLLDYFCNYYESSGSFFLLPSQNVNYVYHLKK</sequence>
<proteinExistence type="predicted"/>
<evidence type="ECO:0000313" key="5">
    <source>
        <dbReference type="Proteomes" id="UP000182142"/>
    </source>
</evidence>
<dbReference type="AlphaFoldDB" id="A0A1A7W0J3"/>
<dbReference type="Proteomes" id="UP000182142">
    <property type="component" value="Unassembled WGS sequence"/>
</dbReference>
<evidence type="ECO:0000313" key="2">
    <source>
        <dbReference type="EMBL" id="SBO27356.1"/>
    </source>
</evidence>
<dbReference type="OrthoDB" id="371595at2759"/>